<feature type="transmembrane region" description="Helical" evidence="1">
    <location>
        <begin position="81"/>
        <end position="105"/>
    </location>
</feature>
<organism evidence="3 4">
    <name type="scientific">Neiella litorisoli</name>
    <dbReference type="NCBI Taxonomy" id="2771431"/>
    <lineage>
        <taxon>Bacteria</taxon>
        <taxon>Pseudomonadati</taxon>
        <taxon>Pseudomonadota</taxon>
        <taxon>Gammaproteobacteria</taxon>
        <taxon>Alteromonadales</taxon>
        <taxon>Echinimonadaceae</taxon>
        <taxon>Neiella</taxon>
    </lineage>
</organism>
<dbReference type="InterPro" id="IPR039447">
    <property type="entry name" value="UreH-like_TM_dom"/>
</dbReference>
<keyword evidence="1" id="KW-1133">Transmembrane helix</keyword>
<gene>
    <name evidence="3" type="ORF">IC617_09215</name>
</gene>
<comment type="caution">
    <text evidence="3">The sequence shown here is derived from an EMBL/GenBank/DDBJ whole genome shotgun (WGS) entry which is preliminary data.</text>
</comment>
<protein>
    <submittedName>
        <fullName evidence="3">Sulfite exporter TauE/SafE family protein</fullName>
    </submittedName>
</protein>
<feature type="transmembrane region" description="Helical" evidence="1">
    <location>
        <begin position="126"/>
        <end position="147"/>
    </location>
</feature>
<feature type="transmembrane region" description="Helical" evidence="1">
    <location>
        <begin position="205"/>
        <end position="223"/>
    </location>
</feature>
<feature type="transmembrane region" description="Helical" evidence="1">
    <location>
        <begin position="167"/>
        <end position="193"/>
    </location>
</feature>
<evidence type="ECO:0000313" key="4">
    <source>
        <dbReference type="Proteomes" id="UP000638014"/>
    </source>
</evidence>
<dbReference type="Pfam" id="PF13386">
    <property type="entry name" value="DsbD_2"/>
    <property type="match status" value="1"/>
</dbReference>
<keyword evidence="1" id="KW-0472">Membrane</keyword>
<name>A0A8J6QUW9_9GAMM</name>
<dbReference type="PANTHER" id="PTHR42208:SF1">
    <property type="entry name" value="HEAVY METAL TRANSPORTER"/>
    <property type="match status" value="1"/>
</dbReference>
<feature type="transmembrane region" description="Helical" evidence="1">
    <location>
        <begin position="46"/>
        <end position="69"/>
    </location>
</feature>
<dbReference type="PANTHER" id="PTHR42208">
    <property type="entry name" value="HEAVY METAL TRANSPORTER-RELATED"/>
    <property type="match status" value="1"/>
</dbReference>
<keyword evidence="1" id="KW-0812">Transmembrane</keyword>
<keyword evidence="4" id="KW-1185">Reference proteome</keyword>
<accession>A0A8J6QUW9</accession>
<proteinExistence type="predicted"/>
<sequence length="225" mass="24105">MIDWAFVASLFMIGLFGSGHCLGMCGGLSVALGMGIKGSRADKVRLLVVAQLGRISSYCLIGGLFGWSISQLQLLFGARDVLLVFRIAANLMLILMALYIARWWFGLAHLEKVAAPLWQRIKPIQQAFLPIKSTYGALIVGACWGWLPCGLVYSATVTAMAKGDALSSALAMLAFGLGTTPAVMLISSGGSTLSKWIQNPWCRRAVATALIIFATAQLVELLISH</sequence>
<evidence type="ECO:0000256" key="1">
    <source>
        <dbReference type="SAM" id="Phobius"/>
    </source>
</evidence>
<reference evidence="3" key="1">
    <citation type="submission" date="2020-09" db="EMBL/GenBank/DDBJ databases">
        <title>A novel bacterium of genus Neiella, isolated from South China Sea.</title>
        <authorList>
            <person name="Huang H."/>
            <person name="Mo K."/>
            <person name="Hu Y."/>
        </authorList>
    </citation>
    <scope>NUCLEOTIDE SEQUENCE</scope>
    <source>
        <strain evidence="3">HB171785</strain>
    </source>
</reference>
<dbReference type="RefSeq" id="WP_191144715.1">
    <property type="nucleotide sequence ID" value="NZ_JACXAF010000010.1"/>
</dbReference>
<evidence type="ECO:0000313" key="3">
    <source>
        <dbReference type="EMBL" id="MBD1389608.1"/>
    </source>
</evidence>
<dbReference type="Proteomes" id="UP000638014">
    <property type="component" value="Unassembled WGS sequence"/>
</dbReference>
<evidence type="ECO:0000259" key="2">
    <source>
        <dbReference type="Pfam" id="PF13386"/>
    </source>
</evidence>
<feature type="domain" description="Urease accessory protein UreH-like transmembrane" evidence="2">
    <location>
        <begin position="10"/>
        <end position="214"/>
    </location>
</feature>
<dbReference type="EMBL" id="JACXAF010000010">
    <property type="protein sequence ID" value="MBD1389608.1"/>
    <property type="molecule type" value="Genomic_DNA"/>
</dbReference>
<feature type="transmembrane region" description="Helical" evidence="1">
    <location>
        <begin position="6"/>
        <end position="34"/>
    </location>
</feature>
<dbReference type="AlphaFoldDB" id="A0A8J6QUW9"/>